<dbReference type="OMA" id="ECHEMIF"/>
<evidence type="ECO:0000256" key="1">
    <source>
        <dbReference type="ARBA" id="ARBA00001971"/>
    </source>
</evidence>
<evidence type="ECO:0000256" key="5">
    <source>
        <dbReference type="ARBA" id="ARBA00023002"/>
    </source>
</evidence>
<dbReference type="Pfam" id="PF00067">
    <property type="entry name" value="p450"/>
    <property type="match status" value="1"/>
</dbReference>
<keyword evidence="5 9" id="KW-0560">Oxidoreductase</keyword>
<dbReference type="GO" id="GO:0004497">
    <property type="term" value="F:monooxygenase activity"/>
    <property type="evidence" value="ECO:0007669"/>
    <property type="project" value="UniProtKB-KW"/>
</dbReference>
<dbReference type="OrthoDB" id="7866859at2759"/>
<dbReference type="GO" id="GO:0020037">
    <property type="term" value="F:heme binding"/>
    <property type="evidence" value="ECO:0007669"/>
    <property type="project" value="InterPro"/>
</dbReference>
<dbReference type="EMBL" id="CP012526">
    <property type="protein sequence ID" value="ALC45799.1"/>
    <property type="molecule type" value="Genomic_DNA"/>
</dbReference>
<evidence type="ECO:0000256" key="3">
    <source>
        <dbReference type="ARBA" id="ARBA00022617"/>
    </source>
</evidence>
<evidence type="ECO:0000256" key="6">
    <source>
        <dbReference type="ARBA" id="ARBA00023004"/>
    </source>
</evidence>
<dbReference type="Proteomes" id="UP000494163">
    <property type="component" value="Chromosome 3R"/>
</dbReference>
<dbReference type="PANTHER" id="PTHR24291">
    <property type="entry name" value="CYTOCHROME P450 FAMILY 4"/>
    <property type="match status" value="1"/>
</dbReference>
<dbReference type="STRING" id="30019.A0A0M3QXF9"/>
<dbReference type="InterPro" id="IPR001128">
    <property type="entry name" value="Cyt_P450"/>
</dbReference>
<keyword evidence="11" id="KW-1185">Reference proteome</keyword>
<evidence type="ECO:0000313" key="10">
    <source>
        <dbReference type="EMBL" id="ALC45799.1"/>
    </source>
</evidence>
<keyword evidence="6 8" id="KW-0408">Iron</keyword>
<dbReference type="SMR" id="A0A0M3QXF9"/>
<reference evidence="10 11" key="1">
    <citation type="submission" date="2015-08" db="EMBL/GenBank/DDBJ databases">
        <title>Ancestral chromatin configuration constrains chromatin evolution on differentiating sex chromosomes in Drosophila.</title>
        <authorList>
            <person name="Zhou Q."/>
            <person name="Bachtrog D."/>
        </authorList>
    </citation>
    <scope>NUCLEOTIDE SEQUENCE [LARGE SCALE GENOMIC DNA]</scope>
    <source>
        <tissue evidence="10">Whole larvae</tissue>
    </source>
</reference>
<dbReference type="SUPFAM" id="SSF48264">
    <property type="entry name" value="Cytochrome P450"/>
    <property type="match status" value="1"/>
</dbReference>
<organism evidence="10 11">
    <name type="scientific">Drosophila busckii</name>
    <name type="common">Fruit fly</name>
    <dbReference type="NCBI Taxonomy" id="30019"/>
    <lineage>
        <taxon>Eukaryota</taxon>
        <taxon>Metazoa</taxon>
        <taxon>Ecdysozoa</taxon>
        <taxon>Arthropoda</taxon>
        <taxon>Hexapoda</taxon>
        <taxon>Insecta</taxon>
        <taxon>Pterygota</taxon>
        <taxon>Neoptera</taxon>
        <taxon>Endopterygota</taxon>
        <taxon>Diptera</taxon>
        <taxon>Brachycera</taxon>
        <taxon>Muscomorpha</taxon>
        <taxon>Ephydroidea</taxon>
        <taxon>Drosophilidae</taxon>
        <taxon>Drosophila</taxon>
    </lineage>
</organism>
<dbReference type="PRINTS" id="PR00463">
    <property type="entry name" value="EP450I"/>
</dbReference>
<feature type="non-terminal residue" evidence="10">
    <location>
        <position position="1"/>
    </location>
</feature>
<evidence type="ECO:0000256" key="7">
    <source>
        <dbReference type="ARBA" id="ARBA00023033"/>
    </source>
</evidence>
<dbReference type="InterPro" id="IPR050196">
    <property type="entry name" value="Cytochrome_P450_Monoox"/>
</dbReference>
<keyword evidence="7 9" id="KW-0503">Monooxygenase</keyword>
<dbReference type="InterPro" id="IPR017972">
    <property type="entry name" value="Cyt_P450_CS"/>
</dbReference>
<keyword evidence="4 8" id="KW-0479">Metal-binding</keyword>
<comment type="cofactor">
    <cofactor evidence="1 8">
        <name>heme</name>
        <dbReference type="ChEBI" id="CHEBI:30413"/>
    </cofactor>
</comment>
<sequence length="380" mass="43481">YIFKLFYIEPVWSATRKSLNPAFRQPVLLSFMQVLNEESSLLLTEIESYANRGEQDIFKTLLNAICRMALQNVLGNEVRDMPCVQDRSMLHSFKHVMDICADMFLSPWLALKFVRICYGLEKEYAPALKVVRGFFSEFIVAKKAAEQNTTERANIKVIDVVLDHLRQGTMSLETAVAECHEMIFAALITTTLTLSYALTMLAMYPEYQQQLFEEISSVFPQSGHFEVKADELKLLPYLDMVINETLRLMPGIPAIGRSLSKDLRLSNGIVLPKGLQVAIGIVHLHRCPKLWGADANKFNPENCSSSNLREKHPYAYLPFSKGKRNCIGWKYALMSVKIALIKLVRNYEFSTNERHEDMKFLPTVFMVPAKEPLLEIKKRV</sequence>
<evidence type="ECO:0000313" key="11">
    <source>
        <dbReference type="Proteomes" id="UP000494163"/>
    </source>
</evidence>
<accession>A0A0M3QXF9</accession>
<dbReference type="PANTHER" id="PTHR24291:SF50">
    <property type="entry name" value="BIFUNCTIONAL ALBAFLAVENONE MONOOXYGENASE_TERPENE SYNTHASE"/>
    <property type="match status" value="1"/>
</dbReference>
<protein>
    <submittedName>
        <fullName evidence="10">Cyp313a4</fullName>
    </submittedName>
</protein>
<proteinExistence type="inferred from homology"/>
<dbReference type="PRINTS" id="PR00385">
    <property type="entry name" value="P450"/>
</dbReference>
<evidence type="ECO:0000256" key="2">
    <source>
        <dbReference type="ARBA" id="ARBA00010617"/>
    </source>
</evidence>
<name>A0A0M3QXF9_DROBS</name>
<dbReference type="GO" id="GO:0005506">
    <property type="term" value="F:iron ion binding"/>
    <property type="evidence" value="ECO:0007669"/>
    <property type="project" value="InterPro"/>
</dbReference>
<dbReference type="GO" id="GO:0016705">
    <property type="term" value="F:oxidoreductase activity, acting on paired donors, with incorporation or reduction of molecular oxygen"/>
    <property type="evidence" value="ECO:0007669"/>
    <property type="project" value="InterPro"/>
</dbReference>
<evidence type="ECO:0000256" key="8">
    <source>
        <dbReference type="PIRSR" id="PIRSR602401-1"/>
    </source>
</evidence>
<dbReference type="InterPro" id="IPR002401">
    <property type="entry name" value="Cyt_P450_E_grp-I"/>
</dbReference>
<gene>
    <name evidence="10" type="ORF">Dbus_chr3Rg549</name>
</gene>
<evidence type="ECO:0000256" key="4">
    <source>
        <dbReference type="ARBA" id="ARBA00022723"/>
    </source>
</evidence>
<dbReference type="AlphaFoldDB" id="A0A0M3QXF9"/>
<dbReference type="Gene3D" id="1.10.630.10">
    <property type="entry name" value="Cytochrome P450"/>
    <property type="match status" value="1"/>
</dbReference>
<dbReference type="InterPro" id="IPR036396">
    <property type="entry name" value="Cyt_P450_sf"/>
</dbReference>
<dbReference type="PROSITE" id="PS00086">
    <property type="entry name" value="CYTOCHROME_P450"/>
    <property type="match status" value="1"/>
</dbReference>
<feature type="binding site" description="axial binding residue" evidence="8">
    <location>
        <position position="326"/>
    </location>
    <ligand>
        <name>heme</name>
        <dbReference type="ChEBI" id="CHEBI:30413"/>
    </ligand>
    <ligandPart>
        <name>Fe</name>
        <dbReference type="ChEBI" id="CHEBI:18248"/>
    </ligandPart>
</feature>
<comment type="similarity">
    <text evidence="2 9">Belongs to the cytochrome P450 family.</text>
</comment>
<keyword evidence="3 8" id="KW-0349">Heme</keyword>
<evidence type="ECO:0000256" key="9">
    <source>
        <dbReference type="RuleBase" id="RU000461"/>
    </source>
</evidence>